<dbReference type="EMBL" id="BMMN01000003">
    <property type="protein sequence ID" value="GGO09537.1"/>
    <property type="molecule type" value="Genomic_DNA"/>
</dbReference>
<evidence type="ECO:0000313" key="3">
    <source>
        <dbReference type="Proteomes" id="UP000653480"/>
    </source>
</evidence>
<dbReference type="Proteomes" id="UP000653480">
    <property type="component" value="Unassembled WGS sequence"/>
</dbReference>
<organism evidence="2 3">
    <name type="scientific">Microbispora bryophytorum</name>
    <dbReference type="NCBI Taxonomy" id="1460882"/>
    <lineage>
        <taxon>Bacteria</taxon>
        <taxon>Bacillati</taxon>
        <taxon>Actinomycetota</taxon>
        <taxon>Actinomycetes</taxon>
        <taxon>Streptosporangiales</taxon>
        <taxon>Streptosporangiaceae</taxon>
        <taxon>Microbispora</taxon>
    </lineage>
</organism>
<name>A0A8H9GXS5_9ACTN</name>
<feature type="region of interest" description="Disordered" evidence="1">
    <location>
        <begin position="1"/>
        <end position="58"/>
    </location>
</feature>
<evidence type="ECO:0000313" key="2">
    <source>
        <dbReference type="EMBL" id="GGO09537.1"/>
    </source>
</evidence>
<reference evidence="2" key="1">
    <citation type="journal article" date="2014" name="Int. J. Syst. Evol. Microbiol.">
        <title>Complete genome sequence of Corynebacterium casei LMG S-19264T (=DSM 44701T), isolated from a smear-ripened cheese.</title>
        <authorList>
            <consortium name="US DOE Joint Genome Institute (JGI-PGF)"/>
            <person name="Walter F."/>
            <person name="Albersmeier A."/>
            <person name="Kalinowski J."/>
            <person name="Ruckert C."/>
        </authorList>
    </citation>
    <scope>NUCLEOTIDE SEQUENCE</scope>
    <source>
        <strain evidence="2">CGMCC 4.7138</strain>
    </source>
</reference>
<gene>
    <name evidence="2" type="ORF">GCM10011574_25140</name>
</gene>
<comment type="caution">
    <text evidence="2">The sequence shown here is derived from an EMBL/GenBank/DDBJ whole genome shotgun (WGS) entry which is preliminary data.</text>
</comment>
<sequence length="89" mass="9305">MAESRQRGSVTPSPCPPGSRATEARAARGILTSRANGLAEAPRGRLARGPRSDRARPGRAACGVVGYKFQSMIGPAGTMRIGLIFGWVP</sequence>
<protein>
    <submittedName>
        <fullName evidence="2">Uncharacterized protein</fullName>
    </submittedName>
</protein>
<proteinExistence type="predicted"/>
<reference evidence="2" key="2">
    <citation type="submission" date="2020-09" db="EMBL/GenBank/DDBJ databases">
        <authorList>
            <person name="Sun Q."/>
            <person name="Zhou Y."/>
        </authorList>
    </citation>
    <scope>NUCLEOTIDE SEQUENCE</scope>
    <source>
        <strain evidence="2">CGMCC 4.7138</strain>
    </source>
</reference>
<keyword evidence="3" id="KW-1185">Reference proteome</keyword>
<accession>A0A8H9GXS5</accession>
<dbReference type="AlphaFoldDB" id="A0A8H9GXS5"/>
<evidence type="ECO:0000256" key="1">
    <source>
        <dbReference type="SAM" id="MobiDB-lite"/>
    </source>
</evidence>